<feature type="region of interest" description="Disordered" evidence="1">
    <location>
        <begin position="1"/>
        <end position="50"/>
    </location>
</feature>
<dbReference type="EMBL" id="LJOW01000020">
    <property type="protein sequence ID" value="OBQ44569.1"/>
    <property type="molecule type" value="Genomic_DNA"/>
</dbReference>
<comment type="caution">
    <text evidence="2">The sequence shown here is derived from an EMBL/GenBank/DDBJ whole genome shotgun (WGS) entry which is preliminary data.</text>
</comment>
<feature type="compositionally biased region" description="Polar residues" evidence="1">
    <location>
        <begin position="1"/>
        <end position="16"/>
    </location>
</feature>
<organism evidence="2 3">
    <name type="scientific">Aphanizomenon flos-aquae WA102</name>
    <dbReference type="NCBI Taxonomy" id="1710896"/>
    <lineage>
        <taxon>Bacteria</taxon>
        <taxon>Bacillati</taxon>
        <taxon>Cyanobacteriota</taxon>
        <taxon>Cyanophyceae</taxon>
        <taxon>Nostocales</taxon>
        <taxon>Aphanizomenonaceae</taxon>
        <taxon>Aphanizomenon</taxon>
    </lineage>
</organism>
<dbReference type="Proteomes" id="UP000092093">
    <property type="component" value="Unassembled WGS sequence"/>
</dbReference>
<feature type="compositionally biased region" description="Basic and acidic residues" evidence="1">
    <location>
        <begin position="111"/>
        <end position="133"/>
    </location>
</feature>
<feature type="non-terminal residue" evidence="2">
    <location>
        <position position="243"/>
    </location>
</feature>
<dbReference type="AlphaFoldDB" id="A0A1B7X5C0"/>
<evidence type="ECO:0008006" key="4">
    <source>
        <dbReference type="Google" id="ProtNLM"/>
    </source>
</evidence>
<evidence type="ECO:0000256" key="1">
    <source>
        <dbReference type="SAM" id="MobiDB-lite"/>
    </source>
</evidence>
<accession>A0A1B7X5C0</accession>
<gene>
    <name evidence="2" type="ORF">AN484_06700</name>
</gene>
<sequence>MSDQTEAPVASITQSADPVIATTPEPITESWESQISRQLKNKPNIPKTDLKSLESLPDDVAVDVFDSVSVQEASDFLKNMDGKDVEPKKEKKIKVEVEPEVSNSFDVSDLDLSKDPDPIEEKPKKKSKEDNIAELRKKAESYEETLKTKDTELSTYRDKLEKMEAELERTAFEKSPKFLEKYQDPYNASVTSAVEFATEYAADDSIVEKALSLKGRERIDFIDDSFGGGAAAAQFLSLINNAD</sequence>
<feature type="compositionally biased region" description="Basic and acidic residues" evidence="1">
    <location>
        <begin position="78"/>
        <end position="97"/>
    </location>
</feature>
<feature type="region of interest" description="Disordered" evidence="1">
    <location>
        <begin position="75"/>
        <end position="133"/>
    </location>
</feature>
<proteinExistence type="predicted"/>
<evidence type="ECO:0000313" key="2">
    <source>
        <dbReference type="EMBL" id="OBQ44569.1"/>
    </source>
</evidence>
<reference evidence="2 3" key="1">
    <citation type="submission" date="2015-09" db="EMBL/GenBank/DDBJ databases">
        <title>Aphanizomenon flos-aquae WA102.</title>
        <authorList>
            <person name="Driscoll C."/>
        </authorList>
    </citation>
    <scope>NUCLEOTIDE SEQUENCE [LARGE SCALE GENOMIC DNA]</scope>
    <source>
        <strain evidence="2">WA102</strain>
    </source>
</reference>
<protein>
    <recommendedName>
        <fullName evidence="4">Scaffolding protein</fullName>
    </recommendedName>
</protein>
<name>A0A1B7X5C0_APHFL</name>
<evidence type="ECO:0000313" key="3">
    <source>
        <dbReference type="Proteomes" id="UP000092093"/>
    </source>
</evidence>